<reference evidence="1 2" key="1">
    <citation type="submission" date="2019-08" db="EMBL/GenBank/DDBJ databases">
        <title>Hyperibacter terrae gen. nov., sp. nov. and Hyperibacter viscosus sp. nov., two new members in the family Rhodospirillaceae isolated from the rhizosphere of Hypericum perforatum.</title>
        <authorList>
            <person name="Noviana Z."/>
        </authorList>
    </citation>
    <scope>NUCLEOTIDE SEQUENCE [LARGE SCALE GENOMIC DNA]</scope>
    <source>
        <strain evidence="1 2">R5913</strain>
    </source>
</reference>
<keyword evidence="2" id="KW-1185">Reference proteome</keyword>
<organism evidence="1 2">
    <name type="scientific">Hypericibacter terrae</name>
    <dbReference type="NCBI Taxonomy" id="2602015"/>
    <lineage>
        <taxon>Bacteria</taxon>
        <taxon>Pseudomonadati</taxon>
        <taxon>Pseudomonadota</taxon>
        <taxon>Alphaproteobacteria</taxon>
        <taxon>Rhodospirillales</taxon>
        <taxon>Dongiaceae</taxon>
        <taxon>Hypericibacter</taxon>
    </lineage>
</organism>
<protein>
    <submittedName>
        <fullName evidence="1">Uncharacterized protein</fullName>
    </submittedName>
</protein>
<evidence type="ECO:0000313" key="1">
    <source>
        <dbReference type="EMBL" id="QEX16688.1"/>
    </source>
</evidence>
<dbReference type="Proteomes" id="UP000326202">
    <property type="component" value="Chromosome"/>
</dbReference>
<dbReference type="AlphaFoldDB" id="A0A5J6MGS9"/>
<dbReference type="OrthoDB" id="7353234at2"/>
<name>A0A5J6MGS9_9PROT</name>
<dbReference type="EMBL" id="CP042906">
    <property type="protein sequence ID" value="QEX16688.1"/>
    <property type="molecule type" value="Genomic_DNA"/>
</dbReference>
<dbReference type="KEGG" id="htq:FRZ44_19830"/>
<proteinExistence type="predicted"/>
<sequence>MPSLYVAQSKALNEWGSDVGLSKNLYKVGVTDLPPKDAVAVLNAEKFAAQTDWALIKAEPVEGVDETVLLERLALKEKAVDPKYYPRIRGATGIFRVKLENAENHIIIKASLEGEMPKLAKLKPAEVAGYLIQNALG</sequence>
<evidence type="ECO:0000313" key="2">
    <source>
        <dbReference type="Proteomes" id="UP000326202"/>
    </source>
</evidence>
<accession>A0A5J6MGS9</accession>
<dbReference type="RefSeq" id="WP_151177013.1">
    <property type="nucleotide sequence ID" value="NZ_CP042906.1"/>
</dbReference>
<gene>
    <name evidence="1" type="ORF">FRZ44_19830</name>
</gene>